<dbReference type="OrthoDB" id="3945550at2759"/>
<dbReference type="RefSeq" id="XP_056492917.1">
    <property type="nucleotide sequence ID" value="XM_056627122.1"/>
</dbReference>
<dbReference type="Proteomes" id="UP001147747">
    <property type="component" value="Unassembled WGS sequence"/>
</dbReference>
<organism evidence="2 3">
    <name type="scientific">Penicillium cosmopolitanum</name>
    <dbReference type="NCBI Taxonomy" id="1131564"/>
    <lineage>
        <taxon>Eukaryota</taxon>
        <taxon>Fungi</taxon>
        <taxon>Dikarya</taxon>
        <taxon>Ascomycota</taxon>
        <taxon>Pezizomycotina</taxon>
        <taxon>Eurotiomycetes</taxon>
        <taxon>Eurotiomycetidae</taxon>
        <taxon>Eurotiales</taxon>
        <taxon>Aspergillaceae</taxon>
        <taxon>Penicillium</taxon>
    </lineage>
</organism>
<keyword evidence="3" id="KW-1185">Reference proteome</keyword>
<dbReference type="InterPro" id="IPR032675">
    <property type="entry name" value="LRR_dom_sf"/>
</dbReference>
<gene>
    <name evidence="2" type="ORF">N7509_002485</name>
</gene>
<evidence type="ECO:0000313" key="3">
    <source>
        <dbReference type="Proteomes" id="UP001147747"/>
    </source>
</evidence>
<evidence type="ECO:0000313" key="2">
    <source>
        <dbReference type="EMBL" id="KAJ5408602.1"/>
    </source>
</evidence>
<reference evidence="2" key="2">
    <citation type="journal article" date="2023" name="IMA Fungus">
        <title>Comparative genomic study of the Penicillium genus elucidates a diverse pangenome and 15 lateral gene transfer events.</title>
        <authorList>
            <person name="Petersen C."/>
            <person name="Sorensen T."/>
            <person name="Nielsen M.R."/>
            <person name="Sondergaard T.E."/>
            <person name="Sorensen J.L."/>
            <person name="Fitzpatrick D.A."/>
            <person name="Frisvad J.C."/>
            <person name="Nielsen K.L."/>
        </authorList>
    </citation>
    <scope>NUCLEOTIDE SEQUENCE</scope>
    <source>
        <strain evidence="2">IBT 29677</strain>
    </source>
</reference>
<comment type="caution">
    <text evidence="2">The sequence shown here is derived from an EMBL/GenBank/DDBJ whole genome shotgun (WGS) entry which is preliminary data.</text>
</comment>
<dbReference type="GeneID" id="81366102"/>
<feature type="region of interest" description="Disordered" evidence="1">
    <location>
        <begin position="656"/>
        <end position="727"/>
    </location>
</feature>
<dbReference type="Gene3D" id="3.80.10.10">
    <property type="entry name" value="Ribonuclease Inhibitor"/>
    <property type="match status" value="1"/>
</dbReference>
<feature type="compositionally biased region" description="Basic residues" evidence="1">
    <location>
        <begin position="664"/>
        <end position="674"/>
    </location>
</feature>
<sequence>MPRKEPMSIHLPPEVIHIITGYLVAEDLAAVFSLARASKTYYAYCQPAIQQAVKSIKFHDIKIAVPRPRREVELKGIVKRLIKRLEAADGFGCVRRVFVAHPKLLQPQQSRLRAYEEEDEWKPPCLSTLLSSSQAANHTTQYGQWQETPLSRHPRHYGEPDRDLSDDLYNPVVKLIKILPNLTDLIWTWSNCMPPCILDTLRRDQPQCRLLLDYFFNSPVLIRGNRRVPLYDRVDHRWYSRHWRENIDVLWHSAPSLHSISIGINCEPPCENLQRRETLLRAVTSAPNLKDLRFRRNEKTPVIPSGSEYPSEKLSLETLHFESRLDFHGDTLYGWSHYTDFLTLQTLKIHGRLNNDVFGIWDRANLSFPSLRTLSLNIGSDSLRSADFYNSANSFLHSLPPLTDLELEGWHSLISIDSLVAYHGPHLRKLKLSNPAAWQFVNEEEIRLIDGGCPSLEELGVPLNRRQDETDQFILYLALGSFKNLSTLHLHYEILPPRIHEISREAMTFLSENMLSRANMLLNDLSFDEFQSQPCGSARYKEHQLQNGHVERIIVDSIVDKKLACEIFQVISDAKPLESVKLKDVTISTNGSNYGHDIAWIVDTFTTAWHVREVSANSRDRETLIVAEELQPTKENSGGRNGFLPEWIEPIFQRLFPGKQSKGPPRKISKKLAAKRQQDDEATPTWRRQLRAAVPAWSLRSSSSSQGKERGEKRALRSGKASWGILA</sequence>
<dbReference type="AlphaFoldDB" id="A0A9W9W8W4"/>
<dbReference type="EMBL" id="JAPZBU010000004">
    <property type="protein sequence ID" value="KAJ5408602.1"/>
    <property type="molecule type" value="Genomic_DNA"/>
</dbReference>
<evidence type="ECO:0000256" key="1">
    <source>
        <dbReference type="SAM" id="MobiDB-lite"/>
    </source>
</evidence>
<evidence type="ECO:0008006" key="4">
    <source>
        <dbReference type="Google" id="ProtNLM"/>
    </source>
</evidence>
<protein>
    <recommendedName>
        <fullName evidence="4">F-box domain-containing protein</fullName>
    </recommendedName>
</protein>
<dbReference type="SUPFAM" id="SSF52047">
    <property type="entry name" value="RNI-like"/>
    <property type="match status" value="1"/>
</dbReference>
<reference evidence="2" key="1">
    <citation type="submission" date="2022-12" db="EMBL/GenBank/DDBJ databases">
        <authorList>
            <person name="Petersen C."/>
        </authorList>
    </citation>
    <scope>NUCLEOTIDE SEQUENCE</scope>
    <source>
        <strain evidence="2">IBT 29677</strain>
    </source>
</reference>
<name>A0A9W9W8W4_9EURO</name>
<proteinExistence type="predicted"/>
<accession>A0A9W9W8W4</accession>